<proteinExistence type="predicted"/>
<accession>A0A7H8T7T4</accession>
<name>A0A7H8T7T4_STRCX</name>
<protein>
    <recommendedName>
        <fullName evidence="4">Peptidase inhibitor family I36 protein</fullName>
    </recommendedName>
</protein>
<dbReference type="EMBL" id="CP056041">
    <property type="protein sequence ID" value="QKZ19424.1"/>
    <property type="molecule type" value="Genomic_DNA"/>
</dbReference>
<organism evidence="2 3">
    <name type="scientific">Streptomyces chartreusis</name>
    <dbReference type="NCBI Taxonomy" id="1969"/>
    <lineage>
        <taxon>Bacteria</taxon>
        <taxon>Bacillati</taxon>
        <taxon>Actinomycetota</taxon>
        <taxon>Actinomycetes</taxon>
        <taxon>Kitasatosporales</taxon>
        <taxon>Streptomycetaceae</taxon>
        <taxon>Streptomyces</taxon>
    </lineage>
</organism>
<reference evidence="2 3" key="1">
    <citation type="submission" date="2020-06" db="EMBL/GenBank/DDBJ databases">
        <title>Genome mining for natural products.</title>
        <authorList>
            <person name="Zhang B."/>
            <person name="Shi J."/>
            <person name="Ge H."/>
        </authorList>
    </citation>
    <scope>NUCLEOTIDE SEQUENCE [LARGE SCALE GENOMIC DNA]</scope>
    <source>
        <strain evidence="2 3">NA02069</strain>
    </source>
</reference>
<gene>
    <name evidence="2" type="ORF">HUT05_19870</name>
</gene>
<dbReference type="Proteomes" id="UP000509418">
    <property type="component" value="Chromosome"/>
</dbReference>
<keyword evidence="3" id="KW-1185">Reference proteome</keyword>
<dbReference type="AlphaFoldDB" id="A0A7H8T7T4"/>
<keyword evidence="1" id="KW-0732">Signal</keyword>
<evidence type="ECO:0008006" key="4">
    <source>
        <dbReference type="Google" id="ProtNLM"/>
    </source>
</evidence>
<evidence type="ECO:0000313" key="3">
    <source>
        <dbReference type="Proteomes" id="UP000509418"/>
    </source>
</evidence>
<sequence length="140" mass="15009">MQKSRVLAVTAAAFATIATSAVGLATPAAADGGDGSCSRTDLCVYRLFDRHKSDGYYDLASADKDFSNGPKWFNHNNDINDAISSYTAGSGTSCDGYSLFWDKDFHGPKFNIPKGWGGNIAGAYARFNDEMSSYSKYGCP</sequence>
<evidence type="ECO:0000256" key="1">
    <source>
        <dbReference type="SAM" id="SignalP"/>
    </source>
</evidence>
<feature type="signal peptide" evidence="1">
    <location>
        <begin position="1"/>
        <end position="30"/>
    </location>
</feature>
<dbReference type="RefSeq" id="WP_176575886.1">
    <property type="nucleotide sequence ID" value="NZ_CBDRGH010000001.1"/>
</dbReference>
<evidence type="ECO:0000313" key="2">
    <source>
        <dbReference type="EMBL" id="QKZ19424.1"/>
    </source>
</evidence>
<feature type="chain" id="PRO_5028947539" description="Peptidase inhibitor family I36 protein" evidence="1">
    <location>
        <begin position="31"/>
        <end position="140"/>
    </location>
</feature>